<comment type="caution">
    <text evidence="1">The sequence shown here is derived from an EMBL/GenBank/DDBJ whole genome shotgun (WGS) entry which is preliminary data.</text>
</comment>
<reference evidence="1 2" key="1">
    <citation type="submission" date="2023-02" db="EMBL/GenBank/DDBJ databases">
        <title>LHISI_Scaffold_Assembly.</title>
        <authorList>
            <person name="Stuart O.P."/>
            <person name="Cleave R."/>
            <person name="Magrath M.J.L."/>
            <person name="Mikheyev A.S."/>
        </authorList>
    </citation>
    <scope>NUCLEOTIDE SEQUENCE [LARGE SCALE GENOMIC DNA]</scope>
    <source>
        <strain evidence="1">Daus_M_001</strain>
        <tissue evidence="1">Leg muscle</tissue>
    </source>
</reference>
<dbReference type="EMBL" id="JARBHB010000002">
    <property type="protein sequence ID" value="KAJ8894488.1"/>
    <property type="molecule type" value="Genomic_DNA"/>
</dbReference>
<evidence type="ECO:0000313" key="1">
    <source>
        <dbReference type="EMBL" id="KAJ8894488.1"/>
    </source>
</evidence>
<evidence type="ECO:0000313" key="2">
    <source>
        <dbReference type="Proteomes" id="UP001159363"/>
    </source>
</evidence>
<proteinExistence type="predicted"/>
<gene>
    <name evidence="1" type="ORF">PR048_007142</name>
</gene>
<protein>
    <submittedName>
        <fullName evidence="1">Uncharacterized protein</fullName>
    </submittedName>
</protein>
<keyword evidence="2" id="KW-1185">Reference proteome</keyword>
<name>A0ABQ9IEZ4_9NEOP</name>
<dbReference type="Proteomes" id="UP001159363">
    <property type="component" value="Chromosome 2"/>
</dbReference>
<accession>A0ABQ9IEZ4</accession>
<organism evidence="1 2">
    <name type="scientific">Dryococelus australis</name>
    <dbReference type="NCBI Taxonomy" id="614101"/>
    <lineage>
        <taxon>Eukaryota</taxon>
        <taxon>Metazoa</taxon>
        <taxon>Ecdysozoa</taxon>
        <taxon>Arthropoda</taxon>
        <taxon>Hexapoda</taxon>
        <taxon>Insecta</taxon>
        <taxon>Pterygota</taxon>
        <taxon>Neoptera</taxon>
        <taxon>Polyneoptera</taxon>
        <taxon>Phasmatodea</taxon>
        <taxon>Verophasmatodea</taxon>
        <taxon>Anareolatae</taxon>
        <taxon>Phasmatidae</taxon>
        <taxon>Eurycanthinae</taxon>
        <taxon>Dryococelus</taxon>
    </lineage>
</organism>
<sequence length="79" mass="9127">MLNTKDRKVCTHRFEEAELEHVEVNIEASTWAIARTIGVGHTAELYTLCEQLPHSHSLRQAQTPLPADFVKQPKFRNWT</sequence>